<dbReference type="PROSITE" id="PS00893">
    <property type="entry name" value="NUDIX_BOX"/>
    <property type="match status" value="1"/>
</dbReference>
<dbReference type="EMBL" id="WIGO01000069">
    <property type="protein sequence ID" value="KAF6832456.1"/>
    <property type="molecule type" value="Genomic_DNA"/>
</dbReference>
<feature type="domain" description="Nudix hydrolase" evidence="2">
    <location>
        <begin position="15"/>
        <end position="174"/>
    </location>
</feature>
<evidence type="ECO:0000259" key="2">
    <source>
        <dbReference type="PROSITE" id="PS51462"/>
    </source>
</evidence>
<dbReference type="AlphaFoldDB" id="A0A8H6NHB6"/>
<comment type="caution">
    <text evidence="3">The sequence shown here is derived from an EMBL/GenBank/DDBJ whole genome shotgun (WGS) entry which is preliminary data.</text>
</comment>
<dbReference type="SUPFAM" id="SSF55811">
    <property type="entry name" value="Nudix"/>
    <property type="match status" value="1"/>
</dbReference>
<dbReference type="GO" id="GO:0006754">
    <property type="term" value="P:ATP biosynthetic process"/>
    <property type="evidence" value="ECO:0007669"/>
    <property type="project" value="TreeGrafter"/>
</dbReference>
<dbReference type="InterPro" id="IPR015797">
    <property type="entry name" value="NUDIX_hydrolase-like_dom_sf"/>
</dbReference>
<dbReference type="PANTHER" id="PTHR21340">
    <property type="entry name" value="DIADENOSINE 5,5-P1,P4-TETRAPHOSPHATE PYROPHOSPHOHYDROLASE MUTT"/>
    <property type="match status" value="1"/>
</dbReference>
<dbReference type="PROSITE" id="PS51462">
    <property type="entry name" value="NUDIX"/>
    <property type="match status" value="1"/>
</dbReference>
<evidence type="ECO:0000256" key="1">
    <source>
        <dbReference type="ARBA" id="ARBA00022801"/>
    </source>
</evidence>
<gene>
    <name evidence="3" type="ORF">CPLU01_06139</name>
</gene>
<proteinExistence type="predicted"/>
<keyword evidence="4" id="KW-1185">Reference proteome</keyword>
<keyword evidence="1" id="KW-0378">Hydrolase</keyword>
<dbReference type="Pfam" id="PF00293">
    <property type="entry name" value="NUDIX"/>
    <property type="match status" value="1"/>
</dbReference>
<dbReference type="Gene3D" id="3.90.79.10">
    <property type="entry name" value="Nucleoside Triphosphate Pyrophosphohydrolase"/>
    <property type="match status" value="1"/>
</dbReference>
<evidence type="ECO:0000313" key="4">
    <source>
        <dbReference type="Proteomes" id="UP000654918"/>
    </source>
</evidence>
<dbReference type="GO" id="GO:0006167">
    <property type="term" value="P:AMP biosynthetic process"/>
    <property type="evidence" value="ECO:0007669"/>
    <property type="project" value="TreeGrafter"/>
</dbReference>
<dbReference type="InterPro" id="IPR020084">
    <property type="entry name" value="NUDIX_hydrolase_CS"/>
</dbReference>
<name>A0A8H6NHB6_9PEZI</name>
<dbReference type="GO" id="GO:0004081">
    <property type="term" value="F:bis(5'-nucleosyl)-tetraphosphatase (asymmetrical) activity"/>
    <property type="evidence" value="ECO:0007669"/>
    <property type="project" value="TreeGrafter"/>
</dbReference>
<dbReference type="InterPro" id="IPR051325">
    <property type="entry name" value="Nudix_hydrolase_domain"/>
</dbReference>
<protein>
    <submittedName>
        <fullName evidence="3">NUDIX domain-containing protein</fullName>
    </submittedName>
</protein>
<dbReference type="Proteomes" id="UP000654918">
    <property type="component" value="Unassembled WGS sequence"/>
</dbReference>
<dbReference type="PANTHER" id="PTHR21340:SF0">
    <property type="entry name" value="BIS(5'-NUCLEOSYL)-TETRAPHOSPHATASE [ASYMMETRICAL]"/>
    <property type="match status" value="1"/>
</dbReference>
<evidence type="ECO:0000313" key="3">
    <source>
        <dbReference type="EMBL" id="KAF6832456.1"/>
    </source>
</evidence>
<sequence length="186" mass="20399">MATPNFVTDQYASDAFVESCGAIVFDLSQEPLQVCLLHHLANDEWYLAKGRRNCGESRQEAALREVLEETGFRCKLLPGDMTTRAPASDDDADAPDAAAARQDLTEPFMLTLRKIDGGAGMKLIWWYVATLENGAATDGGAGEAQFEASFFSCEEAVEKLTFENDREILRKAIALVRQTGSLSINK</sequence>
<accession>A0A8H6NHB6</accession>
<organism evidence="3 4">
    <name type="scientific">Colletotrichum plurivorum</name>
    <dbReference type="NCBI Taxonomy" id="2175906"/>
    <lineage>
        <taxon>Eukaryota</taxon>
        <taxon>Fungi</taxon>
        <taxon>Dikarya</taxon>
        <taxon>Ascomycota</taxon>
        <taxon>Pezizomycotina</taxon>
        <taxon>Sordariomycetes</taxon>
        <taxon>Hypocreomycetidae</taxon>
        <taxon>Glomerellales</taxon>
        <taxon>Glomerellaceae</taxon>
        <taxon>Colletotrichum</taxon>
        <taxon>Colletotrichum orchidearum species complex</taxon>
    </lineage>
</organism>
<reference evidence="3" key="1">
    <citation type="journal article" date="2020" name="Phytopathology">
        <title>Genome Sequence Resources of Colletotrichum truncatum, C. plurivorum, C. musicola, and C. sojae: Four Species Pathogenic to Soybean (Glycine max).</title>
        <authorList>
            <person name="Rogerio F."/>
            <person name="Boufleur T.R."/>
            <person name="Ciampi-Guillardi M."/>
            <person name="Sukno S.A."/>
            <person name="Thon M.R."/>
            <person name="Massola Junior N.S."/>
            <person name="Baroncelli R."/>
        </authorList>
    </citation>
    <scope>NUCLEOTIDE SEQUENCE</scope>
    <source>
        <strain evidence="3">LFN00145</strain>
    </source>
</reference>
<dbReference type="InterPro" id="IPR000086">
    <property type="entry name" value="NUDIX_hydrolase_dom"/>
</dbReference>